<feature type="non-terminal residue" evidence="2">
    <location>
        <position position="182"/>
    </location>
</feature>
<name>A0A6J4HPZ3_9PROT</name>
<organism evidence="2">
    <name type="scientific">uncultured Acetobacteraceae bacterium</name>
    <dbReference type="NCBI Taxonomy" id="169975"/>
    <lineage>
        <taxon>Bacteria</taxon>
        <taxon>Pseudomonadati</taxon>
        <taxon>Pseudomonadota</taxon>
        <taxon>Alphaproteobacteria</taxon>
        <taxon>Acetobacterales</taxon>
        <taxon>Acetobacteraceae</taxon>
        <taxon>environmental samples</taxon>
    </lineage>
</organism>
<gene>
    <name evidence="2" type="ORF">AVDCRST_MAG04-969</name>
</gene>
<protein>
    <submittedName>
        <fullName evidence="2">Uncharacterized protein</fullName>
    </submittedName>
</protein>
<reference evidence="2" key="1">
    <citation type="submission" date="2020-02" db="EMBL/GenBank/DDBJ databases">
        <authorList>
            <person name="Meier V. D."/>
        </authorList>
    </citation>
    <scope>NUCLEOTIDE SEQUENCE</scope>
    <source>
        <strain evidence="2">AVDCRST_MAG04</strain>
    </source>
</reference>
<feature type="region of interest" description="Disordered" evidence="1">
    <location>
        <begin position="1"/>
        <end position="115"/>
    </location>
</feature>
<dbReference type="EMBL" id="CADCTL010000072">
    <property type="protein sequence ID" value="CAA9227849.1"/>
    <property type="molecule type" value="Genomic_DNA"/>
</dbReference>
<accession>A0A6J4HPZ3</accession>
<evidence type="ECO:0000256" key="1">
    <source>
        <dbReference type="SAM" id="MobiDB-lite"/>
    </source>
</evidence>
<feature type="non-terminal residue" evidence="2">
    <location>
        <position position="1"/>
    </location>
</feature>
<dbReference type="AlphaFoldDB" id="A0A6J4HPZ3"/>
<sequence length="182" mass="21050">AADDDVPERDVLHRQRRDGGPQRRAHGRARDLRTGLGRLRIPGGGDARGRHRSAFPSPLQRVLCADHRRRHPVRSQRRSSHPGRQPRPRLRRERARHRLSHPRHPARRSDGLDGVGPRVQARLRELVGLPRRPPPCADQRHRLGVRRRGGRFHQPFLLRGPPRQLRRTGVALRRRRPDVVGI</sequence>
<feature type="compositionally biased region" description="Basic and acidic residues" evidence="1">
    <location>
        <begin position="8"/>
        <end position="21"/>
    </location>
</feature>
<feature type="compositionally biased region" description="Basic residues" evidence="1">
    <location>
        <begin position="67"/>
        <end position="106"/>
    </location>
</feature>
<evidence type="ECO:0000313" key="2">
    <source>
        <dbReference type="EMBL" id="CAA9227849.1"/>
    </source>
</evidence>
<proteinExistence type="predicted"/>